<dbReference type="Proteomes" id="UP000510721">
    <property type="component" value="Plasmid pEmeITTGR7c"/>
</dbReference>
<sequence length="204" mass="23027">MTEKVVFHRKQRWGARYAMFVRRLALGVIPAALLLSQSPASAEIVVPEKARAMTGLELYMIFRDKTWKWEHGAGRMQGEGRVFRAWAQSEAGATWAEGRWSVTDGGQLCLKAVWHTQSAAARDKTCFTHRILDGTIYQKREPAGDWYVFRHAKSAADDEFNRLIVEDLVETKLPIIREVLNAQAEAKTDSVRPQTKANEVGGVQ</sequence>
<dbReference type="Pfam" id="PF06191">
    <property type="entry name" value="DUF995"/>
    <property type="match status" value="1"/>
</dbReference>
<dbReference type="RefSeq" id="WP_180942800.1">
    <property type="nucleotide sequence ID" value="NZ_CP041241.1"/>
</dbReference>
<name>A0A859QR92_9HYPH</name>
<dbReference type="KEGG" id="emx:FKV68_32065"/>
<geneLocation type="plasmid" evidence="2">
    <name>pemeittgr7c</name>
</geneLocation>
<protein>
    <submittedName>
        <fullName evidence="1">DUF995 domain-containing protein</fullName>
    </submittedName>
</protein>
<accession>A0A859QR92</accession>
<proteinExistence type="predicted"/>
<reference evidence="1 2" key="1">
    <citation type="submission" date="2019-06" db="EMBL/GenBank/DDBJ databases">
        <title>Complete genome sequence of Ensifer mexicanus ITTG R7 isolated from nodules of Acacia angustissima (Mill.) Kuntze.</title>
        <authorList>
            <person name="Rincon-Rosales R."/>
            <person name="Rogel M.A."/>
            <person name="Guerrero G."/>
            <person name="Rincon-Molina C.I."/>
            <person name="Lopez-Lopez A."/>
            <person name="Martinez-Romero E."/>
        </authorList>
    </citation>
    <scope>NUCLEOTIDE SEQUENCE [LARGE SCALE GENOMIC DNA]</scope>
    <source>
        <strain evidence="1 2">ITTG R7</strain>
        <plasmid evidence="2">pemeittgr7c</plasmid>
    </source>
</reference>
<dbReference type="AlphaFoldDB" id="A0A859QR92"/>
<keyword evidence="1" id="KW-0614">Plasmid</keyword>
<keyword evidence="2" id="KW-1185">Reference proteome</keyword>
<gene>
    <name evidence="1" type="ORF">FKV68_32065</name>
</gene>
<organism evidence="1 2">
    <name type="scientific">Sinorhizobium mexicanum</name>
    <dbReference type="NCBI Taxonomy" id="375549"/>
    <lineage>
        <taxon>Bacteria</taxon>
        <taxon>Pseudomonadati</taxon>
        <taxon>Pseudomonadota</taxon>
        <taxon>Alphaproteobacteria</taxon>
        <taxon>Hyphomicrobiales</taxon>
        <taxon>Rhizobiaceae</taxon>
        <taxon>Sinorhizobium/Ensifer group</taxon>
        <taxon>Sinorhizobium</taxon>
    </lineage>
</organism>
<evidence type="ECO:0000313" key="2">
    <source>
        <dbReference type="Proteomes" id="UP000510721"/>
    </source>
</evidence>
<dbReference type="InterPro" id="IPR009337">
    <property type="entry name" value="DUF995"/>
</dbReference>
<evidence type="ECO:0000313" key="1">
    <source>
        <dbReference type="EMBL" id="QLL65905.1"/>
    </source>
</evidence>
<dbReference type="EMBL" id="CP041241">
    <property type="protein sequence ID" value="QLL65905.1"/>
    <property type="molecule type" value="Genomic_DNA"/>
</dbReference>